<feature type="chain" id="PRO_5008539328" description="protein disulfide-isomerase" evidence="10">
    <location>
        <begin position="17"/>
        <end position="369"/>
    </location>
</feature>
<feature type="domain" description="Thioredoxin" evidence="11">
    <location>
        <begin position="7"/>
        <end position="127"/>
    </location>
</feature>
<dbReference type="GO" id="GO:0005783">
    <property type="term" value="C:endoplasmic reticulum"/>
    <property type="evidence" value="ECO:0007669"/>
    <property type="project" value="InterPro"/>
</dbReference>
<evidence type="ECO:0000256" key="3">
    <source>
        <dbReference type="ARBA" id="ARBA00012723"/>
    </source>
</evidence>
<dbReference type="AlphaFoldDB" id="A0A1B2J8R9"/>
<evidence type="ECO:0000313" key="13">
    <source>
        <dbReference type="Proteomes" id="UP000094565"/>
    </source>
</evidence>
<keyword evidence="6" id="KW-1015">Disulfide bond</keyword>
<name>A0A1B2J8R9_PICPA</name>
<comment type="catalytic activity">
    <reaction evidence="1">
        <text>Catalyzes the rearrangement of -S-S- bonds in proteins.</text>
        <dbReference type="EC" id="5.3.4.1"/>
    </reaction>
</comment>
<dbReference type="EMBL" id="CP014584">
    <property type="protein sequence ID" value="ANZ74444.1"/>
    <property type="molecule type" value="Genomic_DNA"/>
</dbReference>
<evidence type="ECO:0000256" key="8">
    <source>
        <dbReference type="ARBA" id="ARBA00023284"/>
    </source>
</evidence>
<dbReference type="GO" id="GO:0003756">
    <property type="term" value="F:protein disulfide isomerase activity"/>
    <property type="evidence" value="ECO:0007669"/>
    <property type="project" value="UniProtKB-EC"/>
</dbReference>
<dbReference type="SUPFAM" id="SSF47933">
    <property type="entry name" value="ERP29 C domain-like"/>
    <property type="match status" value="1"/>
</dbReference>
<reference evidence="12 13" key="1">
    <citation type="submission" date="2016-02" db="EMBL/GenBank/DDBJ databases">
        <title>Comparative genomic and transcriptomic foundation for Pichia pastoris.</title>
        <authorList>
            <person name="Love K.R."/>
            <person name="Shah K.A."/>
            <person name="Whittaker C.A."/>
            <person name="Wu J."/>
            <person name="Bartlett M.C."/>
            <person name="Ma D."/>
            <person name="Leeson R.L."/>
            <person name="Priest M."/>
            <person name="Young S.K."/>
            <person name="Love J.C."/>
        </authorList>
    </citation>
    <scope>NUCLEOTIDE SEQUENCE [LARGE SCALE GENOMIC DNA]</scope>
    <source>
        <strain evidence="12 13">ATCC 28485</strain>
    </source>
</reference>
<proteinExistence type="inferred from homology"/>
<keyword evidence="4 10" id="KW-0732">Signal</keyword>
<dbReference type="InterPro" id="IPR011679">
    <property type="entry name" value="ERp29_C"/>
</dbReference>
<evidence type="ECO:0000256" key="4">
    <source>
        <dbReference type="ARBA" id="ARBA00022729"/>
    </source>
</evidence>
<dbReference type="InterPro" id="IPR051063">
    <property type="entry name" value="PDI"/>
</dbReference>
<dbReference type="PRINTS" id="PR00421">
    <property type="entry name" value="THIOREDOXIN"/>
</dbReference>
<feature type="domain" description="Thioredoxin" evidence="11">
    <location>
        <begin position="130"/>
        <end position="248"/>
    </location>
</feature>
<dbReference type="InterPro" id="IPR036249">
    <property type="entry name" value="Thioredoxin-like_sf"/>
</dbReference>
<comment type="similarity">
    <text evidence="2 9">Belongs to the protein disulfide isomerase family.</text>
</comment>
<dbReference type="InterPro" id="IPR017937">
    <property type="entry name" value="Thioredoxin_CS"/>
</dbReference>
<dbReference type="PROSITE" id="PS51352">
    <property type="entry name" value="THIOREDOXIN_2"/>
    <property type="match status" value="2"/>
</dbReference>
<dbReference type="Gene3D" id="3.40.30.10">
    <property type="entry name" value="Glutaredoxin"/>
    <property type="match status" value="2"/>
</dbReference>
<dbReference type="EC" id="5.3.4.1" evidence="3"/>
<keyword evidence="13" id="KW-1185">Reference proteome</keyword>
<evidence type="ECO:0000256" key="7">
    <source>
        <dbReference type="ARBA" id="ARBA00023235"/>
    </source>
</evidence>
<organism evidence="12 13">
    <name type="scientific">Komagataella pastoris</name>
    <name type="common">Yeast</name>
    <name type="synonym">Pichia pastoris</name>
    <dbReference type="NCBI Taxonomy" id="4922"/>
    <lineage>
        <taxon>Eukaryota</taxon>
        <taxon>Fungi</taxon>
        <taxon>Dikarya</taxon>
        <taxon>Ascomycota</taxon>
        <taxon>Saccharomycotina</taxon>
        <taxon>Pichiomycetes</taxon>
        <taxon>Pichiales</taxon>
        <taxon>Pichiaceae</taxon>
        <taxon>Komagataella</taxon>
    </lineage>
</organism>
<dbReference type="NCBIfam" id="TIGR01126">
    <property type="entry name" value="pdi_dom"/>
    <property type="match status" value="1"/>
</dbReference>
<gene>
    <name evidence="12" type="ORF">ATY40_BA7501378</name>
</gene>
<dbReference type="Pfam" id="PF07749">
    <property type="entry name" value="ERp29"/>
    <property type="match status" value="1"/>
</dbReference>
<evidence type="ECO:0000256" key="5">
    <source>
        <dbReference type="ARBA" id="ARBA00022737"/>
    </source>
</evidence>
<evidence type="ECO:0000313" key="12">
    <source>
        <dbReference type="EMBL" id="ANZ74444.1"/>
    </source>
</evidence>
<dbReference type="GO" id="GO:0006457">
    <property type="term" value="P:protein folding"/>
    <property type="evidence" value="ECO:0007669"/>
    <property type="project" value="TreeGrafter"/>
</dbReference>
<dbReference type="OrthoDB" id="10264505at2759"/>
<accession>A0A1B2J8R9</accession>
<evidence type="ECO:0000259" key="11">
    <source>
        <dbReference type="PROSITE" id="PS51352"/>
    </source>
</evidence>
<dbReference type="Gene3D" id="1.20.1150.12">
    <property type="entry name" value="Endoplasmic reticulum resident protein 29, C-terminal domain"/>
    <property type="match status" value="1"/>
</dbReference>
<evidence type="ECO:0000256" key="2">
    <source>
        <dbReference type="ARBA" id="ARBA00006347"/>
    </source>
</evidence>
<keyword evidence="5" id="KW-0677">Repeat</keyword>
<dbReference type="SUPFAM" id="SSF52833">
    <property type="entry name" value="Thioredoxin-like"/>
    <property type="match status" value="2"/>
</dbReference>
<evidence type="ECO:0000256" key="1">
    <source>
        <dbReference type="ARBA" id="ARBA00001182"/>
    </source>
</evidence>
<dbReference type="PROSITE" id="PS00194">
    <property type="entry name" value="THIOREDOXIN_1"/>
    <property type="match status" value="1"/>
</dbReference>
<dbReference type="Proteomes" id="UP000094565">
    <property type="component" value="Chromosome 1"/>
</dbReference>
<dbReference type="InterPro" id="IPR036356">
    <property type="entry name" value="ERp29_C_sf"/>
</dbReference>
<dbReference type="Pfam" id="PF00085">
    <property type="entry name" value="Thioredoxin"/>
    <property type="match status" value="2"/>
</dbReference>
<evidence type="ECO:0000256" key="9">
    <source>
        <dbReference type="RuleBase" id="RU004208"/>
    </source>
</evidence>
<dbReference type="PANTHER" id="PTHR45672:SF11">
    <property type="entry name" value="PROTEIN DISULFIDE-ISOMERASE C17H9.14C"/>
    <property type="match status" value="1"/>
</dbReference>
<keyword evidence="7" id="KW-0413">Isomerase</keyword>
<feature type="signal peptide" evidence="10">
    <location>
        <begin position="1"/>
        <end position="16"/>
    </location>
</feature>
<dbReference type="PANTHER" id="PTHR45672">
    <property type="entry name" value="PROTEIN DISULFIDE-ISOMERASE C17H9.14C-RELATED"/>
    <property type="match status" value="1"/>
</dbReference>
<evidence type="ECO:0000256" key="10">
    <source>
        <dbReference type="SAM" id="SignalP"/>
    </source>
</evidence>
<keyword evidence="8" id="KW-0676">Redox-active center</keyword>
<protein>
    <recommendedName>
        <fullName evidence="3">protein disulfide-isomerase</fullName>
        <ecNumber evidence="3">5.3.4.1</ecNumber>
    </recommendedName>
</protein>
<dbReference type="InterPro" id="IPR005788">
    <property type="entry name" value="PDI_thioredoxin-like_dom"/>
</dbReference>
<dbReference type="InterPro" id="IPR013766">
    <property type="entry name" value="Thioredoxin_domain"/>
</dbReference>
<evidence type="ECO:0000256" key="6">
    <source>
        <dbReference type="ARBA" id="ARBA00023157"/>
    </source>
</evidence>
<sequence length="369" mass="42010">MKLLISVLLLFTLAFAEVIELTNKNFDDVVLTSGKYTLVKFYADWCSHCKRMTPEYEKLAEELKSKSDIIQIAAIDANKYSKYMKVYDIDGFPTMKLFTPKDISHPIEFSGSRDSESFMNFLESATGLKLKKKVEAKEPSLVQSIDDSTIGDLLEKDRFIAVTASWCGYCKRLHPEWEKLARAFGNDDIVIGDVVTDVVEGENIKEKYAVQSFPTILFFAAGSDEPIRYESPDRTVEGLVKFVNEQAGLFRDPDGSLNFNAGLIPGVSDKLTNYVKDKDQSLLESTLDLLKNHEHIKDKFSVKYHKKVIEKLLKGESEFLNNEVERLSKMLNTKLSANNSDSVIRRLNILRNFIEARIDPKPQLLHQEL</sequence>